<feature type="transmembrane region" description="Helical" evidence="1">
    <location>
        <begin position="61"/>
        <end position="79"/>
    </location>
</feature>
<dbReference type="EMBL" id="CP002363">
    <property type="protein sequence ID" value="ADV64729.1"/>
    <property type="molecule type" value="Genomic_DNA"/>
</dbReference>
<feature type="transmembrane region" description="Helical" evidence="1">
    <location>
        <begin position="5"/>
        <end position="25"/>
    </location>
</feature>
<dbReference type="Proteomes" id="UP000001068">
    <property type="component" value="Chromosome"/>
</dbReference>
<reference evidence="3" key="1">
    <citation type="submission" date="2010-11" db="EMBL/GenBank/DDBJ databases">
        <title>The complete genome of Desulfurococcus mucosus DSM 2162.</title>
        <authorList>
            <consortium name="US DOE Joint Genome Institute (JGI-PGF)"/>
            <person name="Lucas S."/>
            <person name="Copeland A."/>
            <person name="Lapidus A."/>
            <person name="Bruce D."/>
            <person name="Goodwin L."/>
            <person name="Pitluck S."/>
            <person name="Kyrpides N."/>
            <person name="Mavromatis K."/>
            <person name="Pagani I."/>
            <person name="Ivanova N."/>
            <person name="Ovchinnikova G."/>
            <person name="Chertkov O."/>
            <person name="Held B."/>
            <person name="Brettin T."/>
            <person name="Detter J.C."/>
            <person name="Tapia R."/>
            <person name="Han C."/>
            <person name="Land M."/>
            <person name="Hauser L."/>
            <person name="Markowitz V."/>
            <person name="Cheng J.-F."/>
            <person name="Hugenholtz P."/>
            <person name="Woyke T."/>
            <person name="Wu D."/>
            <person name="Wirth R."/>
            <person name="Bilek Y."/>
            <person name="Hader T."/>
            <person name="Klenk H.-P."/>
            <person name="Eisen J.A."/>
        </authorList>
    </citation>
    <scope>NUCLEOTIDE SEQUENCE [LARGE SCALE GENOMIC DNA]</scope>
    <source>
        <strain evidence="3">ATCC 35584 / DSM 2162 / JCM 9187 / O7/1</strain>
    </source>
</reference>
<keyword evidence="3" id="KW-1185">Reference proteome</keyword>
<dbReference type="KEGG" id="dmu:Desmu_0410"/>
<dbReference type="OrthoDB" id="21423at2157"/>
<gene>
    <name evidence="2" type="ordered locus">Desmu_0410</name>
</gene>
<feature type="transmembrane region" description="Helical" evidence="1">
    <location>
        <begin position="31"/>
        <end position="49"/>
    </location>
</feature>
<dbReference type="eggNOG" id="arCOG11497">
    <property type="taxonomic scope" value="Archaea"/>
</dbReference>
<dbReference type="Pfam" id="PF26161">
    <property type="entry name" value="DUF8044"/>
    <property type="match status" value="1"/>
</dbReference>
<reference evidence="2 3" key="2">
    <citation type="journal article" date="2011" name="Stand. Genomic Sci.">
        <title>Complete genome sequence of Desulfurococcus mucosus type strain (O7/1).</title>
        <authorList>
            <person name="Wirth R."/>
            <person name="Chertkov O."/>
            <person name="Held B."/>
            <person name="Lapidus A."/>
            <person name="Nolan M."/>
            <person name="Lucas S."/>
            <person name="Hammon N."/>
            <person name="Deshpande S."/>
            <person name="Cheng J.F."/>
            <person name="Tapia R."/>
            <person name="Han C."/>
            <person name="Goodwin L."/>
            <person name="Pitluck S."/>
            <person name="Liolios K."/>
            <person name="Ioanna P."/>
            <person name="Ivanova N."/>
            <person name="Mavromatis K."/>
            <person name="Mikhailova N."/>
            <person name="Pati A."/>
            <person name="Chen A."/>
            <person name="Palaniappan K."/>
            <person name="Land M."/>
            <person name="Hauser L."/>
            <person name="Chang Y.J."/>
            <person name="Jeffries C.D."/>
            <person name="Bilek Y."/>
            <person name="Hader T."/>
            <person name="Rohde M."/>
            <person name="Spring S."/>
            <person name="Sikorski J."/>
            <person name="Goker M."/>
            <person name="Woyke T."/>
            <person name="Bristow J."/>
            <person name="Eisen J.A."/>
            <person name="Markowitz V."/>
            <person name="Hugenholtz P."/>
            <person name="Kyrpides N.C."/>
            <person name="Klenk H.P."/>
        </authorList>
    </citation>
    <scope>NUCLEOTIDE SEQUENCE [LARGE SCALE GENOMIC DNA]</scope>
    <source>
        <strain evidence="3">ATCC 35584 / DSM 2162 / JCM 9187 / O7/1</strain>
    </source>
</reference>
<name>E8R8A3_DESM0</name>
<evidence type="ECO:0000313" key="2">
    <source>
        <dbReference type="EMBL" id="ADV64729.1"/>
    </source>
</evidence>
<evidence type="ECO:0000313" key="3">
    <source>
        <dbReference type="Proteomes" id="UP000001068"/>
    </source>
</evidence>
<dbReference type="GeneID" id="10153103"/>
<dbReference type="HOGENOM" id="CLU_2519938_0_0_2"/>
<accession>E8R8A3</accession>
<protein>
    <submittedName>
        <fullName evidence="2">Uncharacterized protein</fullName>
    </submittedName>
</protein>
<keyword evidence="1" id="KW-0812">Transmembrane</keyword>
<dbReference type="RefSeq" id="WP_013561951.1">
    <property type="nucleotide sequence ID" value="NC_014961.1"/>
</dbReference>
<proteinExistence type="predicted"/>
<dbReference type="InterPro" id="IPR058357">
    <property type="entry name" value="DUF8044"/>
</dbReference>
<organism evidence="2 3">
    <name type="scientific">Desulfurococcus mucosus (strain ATCC 35584 / DSM 2162 / JCM 9187 / O7/1)</name>
    <dbReference type="NCBI Taxonomy" id="765177"/>
    <lineage>
        <taxon>Archaea</taxon>
        <taxon>Thermoproteota</taxon>
        <taxon>Thermoprotei</taxon>
        <taxon>Desulfurococcales</taxon>
        <taxon>Desulfurococcaceae</taxon>
        <taxon>Desulfurococcus</taxon>
    </lineage>
</organism>
<sequence precursor="true">MPGRLYSFIVLYTGLVAASNTWLLLLGEKRADAYLAVNTLIYFTLYSTMRPMPPGSRRARALTLLLLAVFTTIVAYRVYRVLNP</sequence>
<keyword evidence="1" id="KW-1133">Transmembrane helix</keyword>
<dbReference type="STRING" id="765177.Desmu_0410"/>
<keyword evidence="1" id="KW-0472">Membrane</keyword>
<evidence type="ECO:0000256" key="1">
    <source>
        <dbReference type="SAM" id="Phobius"/>
    </source>
</evidence>
<dbReference type="AlphaFoldDB" id="E8R8A3"/>